<reference evidence="3" key="1">
    <citation type="submission" date="2025-08" db="UniProtKB">
        <authorList>
            <consortium name="RefSeq"/>
        </authorList>
    </citation>
    <scope>IDENTIFICATION</scope>
</reference>
<name>A0ABM4BMP7_HYDVU</name>
<dbReference type="RefSeq" id="XP_065650362.1">
    <property type="nucleotide sequence ID" value="XM_065794290.1"/>
</dbReference>
<proteinExistence type="predicted"/>
<feature type="compositionally biased region" description="Acidic residues" evidence="1">
    <location>
        <begin position="101"/>
        <end position="126"/>
    </location>
</feature>
<gene>
    <name evidence="3" type="primary">LOC136078517</name>
</gene>
<evidence type="ECO:0000313" key="3">
    <source>
        <dbReference type="RefSeq" id="XP_065650362.1"/>
    </source>
</evidence>
<sequence length="141" mass="16081">MRALFVYLLKRCVITNTSKTDDLKNAVTQVRETGFLEDRKKSSRPPKLTKDDNKYLKTLSLRNTKKASTKLAKDINTATGENVSNWGKSETSELVGNLVADNEEEEEEENYDDDDDDYDDNYDDEIQISSDVETINDSDDI</sequence>
<organism evidence="2 3">
    <name type="scientific">Hydra vulgaris</name>
    <name type="common">Hydra</name>
    <name type="synonym">Hydra attenuata</name>
    <dbReference type="NCBI Taxonomy" id="6087"/>
    <lineage>
        <taxon>Eukaryota</taxon>
        <taxon>Metazoa</taxon>
        <taxon>Cnidaria</taxon>
        <taxon>Hydrozoa</taxon>
        <taxon>Hydroidolina</taxon>
        <taxon>Anthoathecata</taxon>
        <taxon>Aplanulata</taxon>
        <taxon>Hydridae</taxon>
        <taxon>Hydra</taxon>
    </lineage>
</organism>
<keyword evidence="2" id="KW-1185">Reference proteome</keyword>
<protein>
    <submittedName>
        <fullName evidence="3">Uncharacterized protein LOC136078517</fullName>
    </submittedName>
</protein>
<dbReference type="Proteomes" id="UP001652625">
    <property type="component" value="Chromosome 03"/>
</dbReference>
<feature type="region of interest" description="Disordered" evidence="1">
    <location>
        <begin position="100"/>
        <end position="141"/>
    </location>
</feature>
<evidence type="ECO:0000256" key="1">
    <source>
        <dbReference type="SAM" id="MobiDB-lite"/>
    </source>
</evidence>
<evidence type="ECO:0000313" key="2">
    <source>
        <dbReference type="Proteomes" id="UP001652625"/>
    </source>
</evidence>
<accession>A0ABM4BMP7</accession>
<dbReference type="GeneID" id="136078517"/>
<feature type="region of interest" description="Disordered" evidence="1">
    <location>
        <begin position="36"/>
        <end position="55"/>
    </location>
</feature>